<organism evidence="2 3">
    <name type="scientific">Tychonema bourrellyi FEM_GT703</name>
    <dbReference type="NCBI Taxonomy" id="2040638"/>
    <lineage>
        <taxon>Bacteria</taxon>
        <taxon>Bacillati</taxon>
        <taxon>Cyanobacteriota</taxon>
        <taxon>Cyanophyceae</taxon>
        <taxon>Oscillatoriophycideae</taxon>
        <taxon>Oscillatoriales</taxon>
        <taxon>Microcoleaceae</taxon>
        <taxon>Tychonema</taxon>
    </lineage>
</organism>
<evidence type="ECO:0000313" key="2">
    <source>
        <dbReference type="EMBL" id="PHX53640.1"/>
    </source>
</evidence>
<name>A0A2G4EW11_9CYAN</name>
<comment type="caution">
    <text evidence="2">The sequence shown here is derived from an EMBL/GenBank/DDBJ whole genome shotgun (WGS) entry which is preliminary data.</text>
</comment>
<evidence type="ECO:0000256" key="1">
    <source>
        <dbReference type="SAM" id="SignalP"/>
    </source>
</evidence>
<accession>A0A2G4EW11</accession>
<feature type="chain" id="PRO_5013854984" description="Ig-like domain-containing protein" evidence="1">
    <location>
        <begin position="26"/>
        <end position="119"/>
    </location>
</feature>
<dbReference type="OrthoDB" id="513268at2"/>
<dbReference type="RefSeq" id="WP_096831328.1">
    <property type="nucleotide sequence ID" value="NZ_NXIB02000168.1"/>
</dbReference>
<dbReference type="Proteomes" id="UP000226442">
    <property type="component" value="Unassembled WGS sequence"/>
</dbReference>
<proteinExistence type="predicted"/>
<feature type="signal peptide" evidence="1">
    <location>
        <begin position="1"/>
        <end position="25"/>
    </location>
</feature>
<keyword evidence="1" id="KW-0732">Signal</keyword>
<keyword evidence="3" id="KW-1185">Reference proteome</keyword>
<gene>
    <name evidence="2" type="ORF">CP500_020385</name>
</gene>
<sequence length="119" mass="12744">MNKLLLTLLVSPTLFGSVMSLSAIANPVQPSQTPGQPTNSPRCVQSPHTQRLTCIRLPGKSAAVNSQAKISWQRQGDEPIAMLDFTEEESDAAVALFGCDCPLCLNSLRQLRGLPPLAS</sequence>
<evidence type="ECO:0008006" key="4">
    <source>
        <dbReference type="Google" id="ProtNLM"/>
    </source>
</evidence>
<reference evidence="2" key="1">
    <citation type="submission" date="2017-10" db="EMBL/GenBank/DDBJ databases">
        <title>Draft genome sequence of the planktic cyanobacteria Tychonema bourrellyi isolated from alpine lentic freshwater.</title>
        <authorList>
            <person name="Tett A."/>
            <person name="Armanini F."/>
            <person name="Asnicar F."/>
            <person name="Boscaini A."/>
            <person name="Pasolli E."/>
            <person name="Zolfo M."/>
            <person name="Donati C."/>
            <person name="Salmaso N."/>
            <person name="Segata N."/>
        </authorList>
    </citation>
    <scope>NUCLEOTIDE SEQUENCE</scope>
    <source>
        <strain evidence="2">FEM_GT703</strain>
    </source>
</reference>
<protein>
    <recommendedName>
        <fullName evidence="4">Ig-like domain-containing protein</fullName>
    </recommendedName>
</protein>
<evidence type="ECO:0000313" key="3">
    <source>
        <dbReference type="Proteomes" id="UP000226442"/>
    </source>
</evidence>
<dbReference type="EMBL" id="NXIB02000168">
    <property type="protein sequence ID" value="PHX53640.1"/>
    <property type="molecule type" value="Genomic_DNA"/>
</dbReference>
<dbReference type="AlphaFoldDB" id="A0A2G4EW11"/>